<accession>A0ABR3ZXI8</accession>
<dbReference type="Proteomes" id="UP001590950">
    <property type="component" value="Unassembled WGS sequence"/>
</dbReference>
<keyword evidence="2" id="KW-1185">Reference proteome</keyword>
<gene>
    <name evidence="1" type="ORF">N7G274_010097</name>
</gene>
<proteinExistence type="predicted"/>
<reference evidence="1 2" key="1">
    <citation type="submission" date="2024-09" db="EMBL/GenBank/DDBJ databases">
        <title>Rethinking Asexuality: The Enigmatic Case of Functional Sexual Genes in Lepraria (Stereocaulaceae).</title>
        <authorList>
            <person name="Doellman M."/>
            <person name="Sun Y."/>
            <person name="Barcenas-Pena A."/>
            <person name="Lumbsch H.T."/>
            <person name="Grewe F."/>
        </authorList>
    </citation>
    <scope>NUCLEOTIDE SEQUENCE [LARGE SCALE GENOMIC DNA]</scope>
    <source>
        <strain evidence="1 2">Mercado 3170</strain>
    </source>
</reference>
<name>A0ABR3ZXI8_9LECA</name>
<evidence type="ECO:0000313" key="2">
    <source>
        <dbReference type="Proteomes" id="UP001590950"/>
    </source>
</evidence>
<protein>
    <submittedName>
        <fullName evidence="1">Uncharacterized protein</fullName>
    </submittedName>
</protein>
<sequence length="115" mass="13271">MFYRIRRICITDIANPVESALNAKPQTQELAYEVEYIRDGQNRHVPDDVLGLGHFKMKRTARSAAFVERALNYNNLLSFTSEGVDKMDHRVGRTTCKIQGGCITLSVHFCRRFEY</sequence>
<comment type="caution">
    <text evidence="1">The sequence shown here is derived from an EMBL/GenBank/DDBJ whole genome shotgun (WGS) entry which is preliminary data.</text>
</comment>
<organism evidence="1 2">
    <name type="scientific">Stereocaulon virgatum</name>
    <dbReference type="NCBI Taxonomy" id="373712"/>
    <lineage>
        <taxon>Eukaryota</taxon>
        <taxon>Fungi</taxon>
        <taxon>Dikarya</taxon>
        <taxon>Ascomycota</taxon>
        <taxon>Pezizomycotina</taxon>
        <taxon>Lecanoromycetes</taxon>
        <taxon>OSLEUM clade</taxon>
        <taxon>Lecanoromycetidae</taxon>
        <taxon>Lecanorales</taxon>
        <taxon>Lecanorineae</taxon>
        <taxon>Stereocaulaceae</taxon>
        <taxon>Stereocaulon</taxon>
    </lineage>
</organism>
<evidence type="ECO:0000313" key="1">
    <source>
        <dbReference type="EMBL" id="KAL2037234.1"/>
    </source>
</evidence>
<dbReference type="EMBL" id="JBEFKJ010000043">
    <property type="protein sequence ID" value="KAL2037234.1"/>
    <property type="molecule type" value="Genomic_DNA"/>
</dbReference>